<dbReference type="InterPro" id="IPR013096">
    <property type="entry name" value="Cupin_2"/>
</dbReference>
<evidence type="ECO:0000259" key="2">
    <source>
        <dbReference type="Pfam" id="PF07883"/>
    </source>
</evidence>
<dbReference type="RefSeq" id="WP_157175051.1">
    <property type="nucleotide sequence ID" value="NZ_BMJP01000001.1"/>
</dbReference>
<evidence type="ECO:0000313" key="4">
    <source>
        <dbReference type="Proteomes" id="UP000546701"/>
    </source>
</evidence>
<dbReference type="PANTHER" id="PTHR43346:SF1">
    <property type="entry name" value="QUERCETIN 2,3-DIOXYGENASE-RELATED"/>
    <property type="match status" value="1"/>
</dbReference>
<feature type="domain" description="Cupin type-2" evidence="2">
    <location>
        <begin position="32"/>
        <end position="100"/>
    </location>
</feature>
<dbReference type="SUPFAM" id="SSF51182">
    <property type="entry name" value="RmlC-like cupins"/>
    <property type="match status" value="1"/>
</dbReference>
<dbReference type="Proteomes" id="UP000546701">
    <property type="component" value="Unassembled WGS sequence"/>
</dbReference>
<dbReference type="PANTHER" id="PTHR43346">
    <property type="entry name" value="LIGAND BINDING DOMAIN PROTEIN, PUTATIVE (AFU_ORTHOLOGUE AFUA_6G14370)-RELATED"/>
    <property type="match status" value="1"/>
</dbReference>
<dbReference type="OrthoDB" id="9798709at2"/>
<proteinExistence type="predicted"/>
<gene>
    <name evidence="3" type="ORF">FHS99_000421</name>
</gene>
<evidence type="ECO:0000313" key="3">
    <source>
        <dbReference type="EMBL" id="MBB5727965.1"/>
    </source>
</evidence>
<feature type="region of interest" description="Disordered" evidence="1">
    <location>
        <begin position="104"/>
        <end position="126"/>
    </location>
</feature>
<name>A0A7W9BQ02_9SPHN</name>
<accession>A0A7W9BQ02</accession>
<reference evidence="3 4" key="1">
    <citation type="submission" date="2020-08" db="EMBL/GenBank/DDBJ databases">
        <title>Genomic Encyclopedia of Type Strains, Phase IV (KMG-IV): sequencing the most valuable type-strain genomes for metagenomic binning, comparative biology and taxonomic classification.</title>
        <authorList>
            <person name="Goeker M."/>
        </authorList>
    </citation>
    <scope>NUCLEOTIDE SEQUENCE [LARGE SCALE GENOMIC DNA]</scope>
    <source>
        <strain evidence="3 4">DSM 103336</strain>
    </source>
</reference>
<comment type="caution">
    <text evidence="3">The sequence shown here is derived from an EMBL/GenBank/DDBJ whole genome shotgun (WGS) entry which is preliminary data.</text>
</comment>
<protein>
    <submittedName>
        <fullName evidence="3">Mannose-6-phosphate isomerase-like protein (Cupin superfamily)</fullName>
    </submittedName>
</protein>
<dbReference type="InterPro" id="IPR011051">
    <property type="entry name" value="RmlC_Cupin_sf"/>
</dbReference>
<sequence>MAIFNKDMIEQATKNTLYQKEVYLDDNIQIVMMSIEPGDDIGAETHEADQTTFFVSGEGQAVLDGSKTKVTANHVVVIPQGVEHNIINKGDEPLKLFTVYAPPAEEPGISHKTKAEADAAEEAEED</sequence>
<dbReference type="CDD" id="cd02223">
    <property type="entry name" value="cupin_Bh2720-like"/>
    <property type="match status" value="1"/>
</dbReference>
<organism evidence="3 4">
    <name type="scientific">Sphingomonas prati</name>
    <dbReference type="NCBI Taxonomy" id="1843237"/>
    <lineage>
        <taxon>Bacteria</taxon>
        <taxon>Pseudomonadati</taxon>
        <taxon>Pseudomonadota</taxon>
        <taxon>Alphaproteobacteria</taxon>
        <taxon>Sphingomonadales</taxon>
        <taxon>Sphingomonadaceae</taxon>
        <taxon>Sphingomonas</taxon>
    </lineage>
</organism>
<dbReference type="Pfam" id="PF07883">
    <property type="entry name" value="Cupin_2"/>
    <property type="match status" value="1"/>
</dbReference>
<dbReference type="InterPro" id="IPR052538">
    <property type="entry name" value="Flavonoid_dioxygenase-like"/>
</dbReference>
<keyword evidence="4" id="KW-1185">Reference proteome</keyword>
<dbReference type="EMBL" id="JACIJR010000001">
    <property type="protein sequence ID" value="MBB5727965.1"/>
    <property type="molecule type" value="Genomic_DNA"/>
</dbReference>
<dbReference type="InterPro" id="IPR014710">
    <property type="entry name" value="RmlC-like_jellyroll"/>
</dbReference>
<keyword evidence="3" id="KW-0413">Isomerase</keyword>
<dbReference type="AlphaFoldDB" id="A0A7W9BQ02"/>
<dbReference type="GO" id="GO:0016853">
    <property type="term" value="F:isomerase activity"/>
    <property type="evidence" value="ECO:0007669"/>
    <property type="project" value="UniProtKB-KW"/>
</dbReference>
<evidence type="ECO:0000256" key="1">
    <source>
        <dbReference type="SAM" id="MobiDB-lite"/>
    </source>
</evidence>
<dbReference type="Gene3D" id="2.60.120.10">
    <property type="entry name" value="Jelly Rolls"/>
    <property type="match status" value="1"/>
</dbReference>